<protein>
    <recommendedName>
        <fullName evidence="3">Replication protein A 70 kDa DNA-binding subunit</fullName>
    </recommendedName>
</protein>
<feature type="non-terminal residue" evidence="1">
    <location>
        <position position="1"/>
    </location>
</feature>
<evidence type="ECO:0000313" key="1">
    <source>
        <dbReference type="EMBL" id="CAK0848322.1"/>
    </source>
</evidence>
<accession>A0ABN9TQH4</accession>
<dbReference type="Proteomes" id="UP001189429">
    <property type="component" value="Unassembled WGS sequence"/>
</dbReference>
<name>A0ABN9TQH4_9DINO</name>
<comment type="caution">
    <text evidence="1">The sequence shown here is derived from an EMBL/GenBank/DDBJ whole genome shotgun (WGS) entry which is preliminary data.</text>
</comment>
<sequence>GSPQKRKDPSSEGKAADVVMVDKTGPISACLWGDIAEDICSIWRAVRERRQRGEVAPCVVDLSKVRIQGAGKNNWNGELLTRIRSLTSIEAVGGEMGTTVQVRFMDLQSLEMSQGGNAKRVFDIVDNGGLYFTCCAMKHNVESQALRNFQDVVVYYGTGRGAIGNSKGMLYLLKDAIIIPIDQPAVLGTAKTEQLTVQ</sequence>
<evidence type="ECO:0000313" key="2">
    <source>
        <dbReference type="Proteomes" id="UP001189429"/>
    </source>
</evidence>
<organism evidence="1 2">
    <name type="scientific">Prorocentrum cordatum</name>
    <dbReference type="NCBI Taxonomy" id="2364126"/>
    <lineage>
        <taxon>Eukaryota</taxon>
        <taxon>Sar</taxon>
        <taxon>Alveolata</taxon>
        <taxon>Dinophyceae</taxon>
        <taxon>Prorocentrales</taxon>
        <taxon>Prorocentraceae</taxon>
        <taxon>Prorocentrum</taxon>
    </lineage>
</organism>
<gene>
    <name evidence="1" type="ORF">PCOR1329_LOCUS41282</name>
</gene>
<evidence type="ECO:0008006" key="3">
    <source>
        <dbReference type="Google" id="ProtNLM"/>
    </source>
</evidence>
<keyword evidence="2" id="KW-1185">Reference proteome</keyword>
<reference evidence="1" key="1">
    <citation type="submission" date="2023-10" db="EMBL/GenBank/DDBJ databases">
        <authorList>
            <person name="Chen Y."/>
            <person name="Shah S."/>
            <person name="Dougan E. K."/>
            <person name="Thang M."/>
            <person name="Chan C."/>
        </authorList>
    </citation>
    <scope>NUCLEOTIDE SEQUENCE [LARGE SCALE GENOMIC DNA]</scope>
</reference>
<dbReference type="EMBL" id="CAUYUJ010014966">
    <property type="protein sequence ID" value="CAK0848322.1"/>
    <property type="molecule type" value="Genomic_DNA"/>
</dbReference>
<proteinExistence type="predicted"/>